<name>A0A9N7TYJ1_PLEPL</name>
<gene>
    <name evidence="2" type="ORF">PLEPLA_LOCUS8883</name>
</gene>
<dbReference type="Proteomes" id="UP001153269">
    <property type="component" value="Unassembled WGS sequence"/>
</dbReference>
<dbReference type="EMBL" id="CADEAL010000498">
    <property type="protein sequence ID" value="CAB1421002.1"/>
    <property type="molecule type" value="Genomic_DNA"/>
</dbReference>
<organism evidence="2 3">
    <name type="scientific">Pleuronectes platessa</name>
    <name type="common">European plaice</name>
    <dbReference type="NCBI Taxonomy" id="8262"/>
    <lineage>
        <taxon>Eukaryota</taxon>
        <taxon>Metazoa</taxon>
        <taxon>Chordata</taxon>
        <taxon>Craniata</taxon>
        <taxon>Vertebrata</taxon>
        <taxon>Euteleostomi</taxon>
        <taxon>Actinopterygii</taxon>
        <taxon>Neopterygii</taxon>
        <taxon>Teleostei</taxon>
        <taxon>Neoteleostei</taxon>
        <taxon>Acanthomorphata</taxon>
        <taxon>Carangaria</taxon>
        <taxon>Pleuronectiformes</taxon>
        <taxon>Pleuronectoidei</taxon>
        <taxon>Pleuronectidae</taxon>
        <taxon>Pleuronectes</taxon>
    </lineage>
</organism>
<dbReference type="AlphaFoldDB" id="A0A9N7TYJ1"/>
<comment type="caution">
    <text evidence="2">The sequence shown here is derived from an EMBL/GenBank/DDBJ whole genome shotgun (WGS) entry which is preliminary data.</text>
</comment>
<evidence type="ECO:0000256" key="1">
    <source>
        <dbReference type="SAM" id="MobiDB-lite"/>
    </source>
</evidence>
<evidence type="ECO:0000313" key="3">
    <source>
        <dbReference type="Proteomes" id="UP001153269"/>
    </source>
</evidence>
<accession>A0A9N7TYJ1</accession>
<feature type="region of interest" description="Disordered" evidence="1">
    <location>
        <begin position="1"/>
        <end position="34"/>
    </location>
</feature>
<evidence type="ECO:0000313" key="2">
    <source>
        <dbReference type="EMBL" id="CAB1421002.1"/>
    </source>
</evidence>
<protein>
    <submittedName>
        <fullName evidence="2">Uncharacterized protein</fullName>
    </submittedName>
</protein>
<feature type="compositionally biased region" description="Gly residues" evidence="1">
    <location>
        <begin position="23"/>
        <end position="33"/>
    </location>
</feature>
<proteinExistence type="predicted"/>
<reference evidence="2" key="1">
    <citation type="submission" date="2020-03" db="EMBL/GenBank/DDBJ databases">
        <authorList>
            <person name="Weist P."/>
        </authorList>
    </citation>
    <scope>NUCLEOTIDE SEQUENCE</scope>
</reference>
<sequence>MFRVRQVGAGGGGGALPLKGQGVEQGAGHGGVTPRGFQPMGGACVGGTILGSVLRLYAKKNLDHRSTGKQRQQQRGPAASSAGLTLWIYPLQLRFFI</sequence>
<keyword evidence="3" id="KW-1185">Reference proteome</keyword>